<dbReference type="RefSeq" id="WP_119929799.1">
    <property type="nucleotide sequence ID" value="NZ_QZEY01000015.1"/>
</dbReference>
<dbReference type="InterPro" id="IPR053344">
    <property type="entry name" value="cAMP-inducible_BP74-like"/>
</dbReference>
<feature type="domain" description="BP74 N-terminal" evidence="1">
    <location>
        <begin position="3"/>
        <end position="114"/>
    </location>
</feature>
<evidence type="ECO:0000313" key="2">
    <source>
        <dbReference type="EMBL" id="RJL24423.1"/>
    </source>
</evidence>
<name>A0A3A4AFL1_9ACTN</name>
<dbReference type="AlphaFoldDB" id="A0A3A4AFL1"/>
<dbReference type="Pfam" id="PF23621">
    <property type="entry name" value="BP74_N"/>
    <property type="match status" value="1"/>
</dbReference>
<dbReference type="EMBL" id="QZEY01000015">
    <property type="protein sequence ID" value="RJL24423.1"/>
    <property type="molecule type" value="Genomic_DNA"/>
</dbReference>
<evidence type="ECO:0000313" key="3">
    <source>
        <dbReference type="Proteomes" id="UP000265768"/>
    </source>
</evidence>
<comment type="caution">
    <text evidence="2">The sequence shown here is derived from an EMBL/GenBank/DDBJ whole genome shotgun (WGS) entry which is preliminary data.</text>
</comment>
<accession>A0A3A4AFL1</accession>
<dbReference type="Proteomes" id="UP000265768">
    <property type="component" value="Unassembled WGS sequence"/>
</dbReference>
<evidence type="ECO:0000259" key="1">
    <source>
        <dbReference type="Pfam" id="PF23621"/>
    </source>
</evidence>
<organism evidence="2 3">
    <name type="scientific">Bailinhaonella thermotolerans</name>
    <dbReference type="NCBI Taxonomy" id="1070861"/>
    <lineage>
        <taxon>Bacteria</taxon>
        <taxon>Bacillati</taxon>
        <taxon>Actinomycetota</taxon>
        <taxon>Actinomycetes</taxon>
        <taxon>Streptosporangiales</taxon>
        <taxon>Streptosporangiaceae</taxon>
        <taxon>Bailinhaonella</taxon>
    </lineage>
</organism>
<protein>
    <submittedName>
        <fullName evidence="2">Calmodulin</fullName>
    </submittedName>
</protein>
<dbReference type="OrthoDB" id="1495671at2"/>
<dbReference type="PANTHER" id="PTHR35883">
    <property type="entry name" value="CYCLIC AMP-INDUCIBLE PROTEIN BP74-RELATED"/>
    <property type="match status" value="1"/>
</dbReference>
<reference evidence="2 3" key="1">
    <citation type="submission" date="2018-09" db="EMBL/GenBank/DDBJ databases">
        <title>YIM 75507 draft genome.</title>
        <authorList>
            <person name="Tang S."/>
            <person name="Feng Y."/>
        </authorList>
    </citation>
    <scope>NUCLEOTIDE SEQUENCE [LARGE SCALE GENOMIC DNA]</scope>
    <source>
        <strain evidence="2 3">YIM 75507</strain>
    </source>
</reference>
<proteinExistence type="predicted"/>
<sequence length="116" mass="13622">MAEAYFAFTQHPGQEFVFKLTDEEKIAHARRILSGQEKDRVHVHGRILKRKESYNPNWDYHLDPDTIQFFEVAIEVCDANMQYVEDHLDEACGAFLPGCHWCPWDSRLTREVKPNS</sequence>
<gene>
    <name evidence="2" type="ORF">D5H75_29250</name>
</gene>
<keyword evidence="3" id="KW-1185">Reference proteome</keyword>
<dbReference type="PANTHER" id="PTHR35883:SF1">
    <property type="entry name" value="CALMODULIN-BINDING PROTEIN CAM-BP15-RELATED"/>
    <property type="match status" value="1"/>
</dbReference>
<dbReference type="InterPro" id="IPR056422">
    <property type="entry name" value="BP74_N"/>
</dbReference>